<sequence length="322" mass="37287">MRADRLMSILLILQRKGKVTTRELAEELEASPRTILRDLNALSGMGIPVVADRGKNGGWRLLDHYRKTLLTLNKEEIASLFLSFPDRYLKDLGLNRSYHTARQKLFPSLPLAAERRAQKFWERIHIDTEPWKKSGGKKELDLEPMVRAVFEERKVTMEYERADGLKSKRMVEPLGLVARGNQWYLVAQNEEGIIKSYKTGRIRSITVLEESFRRPPGFDLAAHWRTSKEQFVTKLPEYLVKAELTPQTLKRIRFSDRFVRVLDAGEPGPDGWISATLRFDTEQEAMECILGYNCQIRVLSPEKLKRKVVDLARSVVELYEQE</sequence>
<dbReference type="Proteomes" id="UP000199695">
    <property type="component" value="Unassembled WGS sequence"/>
</dbReference>
<dbReference type="PIRSF" id="PIRSF016838">
    <property type="entry name" value="PafC"/>
    <property type="match status" value="1"/>
</dbReference>
<dbReference type="Pfam" id="PF08279">
    <property type="entry name" value="HTH_11"/>
    <property type="match status" value="1"/>
</dbReference>
<evidence type="ECO:0000259" key="3">
    <source>
        <dbReference type="PROSITE" id="PS51000"/>
    </source>
</evidence>
<dbReference type="InterPro" id="IPR026881">
    <property type="entry name" value="WYL_dom"/>
</dbReference>
<reference evidence="4 5" key="1">
    <citation type="submission" date="2016-10" db="EMBL/GenBank/DDBJ databases">
        <authorList>
            <person name="de Groot N.N."/>
        </authorList>
    </citation>
    <scope>NUCLEOTIDE SEQUENCE [LARGE SCALE GENOMIC DNA]</scope>
    <source>
        <strain evidence="4 5">DSM 46701</strain>
    </source>
</reference>
<dbReference type="PANTHER" id="PTHR34580:SF1">
    <property type="entry name" value="PROTEIN PAFC"/>
    <property type="match status" value="1"/>
</dbReference>
<evidence type="ECO:0000256" key="2">
    <source>
        <dbReference type="ARBA" id="ARBA00023163"/>
    </source>
</evidence>
<protein>
    <submittedName>
        <fullName evidence="4">Predicted DNA-binding transcriptional regulator YafY, contains an HTH and WYL domains</fullName>
    </submittedName>
</protein>
<evidence type="ECO:0000313" key="5">
    <source>
        <dbReference type="Proteomes" id="UP000199695"/>
    </source>
</evidence>
<dbReference type="STRING" id="1173111.SAMN05444955_10341"/>
<organism evidence="4 5">
    <name type="scientific">Lihuaxuella thermophila</name>
    <dbReference type="NCBI Taxonomy" id="1173111"/>
    <lineage>
        <taxon>Bacteria</taxon>
        <taxon>Bacillati</taxon>
        <taxon>Bacillota</taxon>
        <taxon>Bacilli</taxon>
        <taxon>Bacillales</taxon>
        <taxon>Thermoactinomycetaceae</taxon>
        <taxon>Lihuaxuella</taxon>
    </lineage>
</organism>
<dbReference type="InterPro" id="IPR036388">
    <property type="entry name" value="WH-like_DNA-bd_sf"/>
</dbReference>
<keyword evidence="5" id="KW-1185">Reference proteome</keyword>
<dbReference type="InterPro" id="IPR057727">
    <property type="entry name" value="WCX_dom"/>
</dbReference>
<dbReference type="SMART" id="SM00420">
    <property type="entry name" value="HTH_DEOR"/>
    <property type="match status" value="1"/>
</dbReference>
<proteinExistence type="predicted"/>
<dbReference type="PROSITE" id="PS51000">
    <property type="entry name" value="HTH_DEOR_2"/>
    <property type="match status" value="1"/>
</dbReference>
<dbReference type="InterPro" id="IPR051534">
    <property type="entry name" value="CBASS_pafABC_assoc_protein"/>
</dbReference>
<name>A0A1H8C605_9BACL</name>
<dbReference type="PROSITE" id="PS52050">
    <property type="entry name" value="WYL"/>
    <property type="match status" value="1"/>
</dbReference>
<dbReference type="OrthoDB" id="9815009at2"/>
<dbReference type="InterPro" id="IPR028349">
    <property type="entry name" value="PafC-like"/>
</dbReference>
<dbReference type="EMBL" id="FOCQ01000003">
    <property type="protein sequence ID" value="SEM89527.1"/>
    <property type="molecule type" value="Genomic_DNA"/>
</dbReference>
<dbReference type="Pfam" id="PF13280">
    <property type="entry name" value="WYL"/>
    <property type="match status" value="1"/>
</dbReference>
<dbReference type="AlphaFoldDB" id="A0A1H8C605"/>
<dbReference type="GO" id="GO:0003677">
    <property type="term" value="F:DNA binding"/>
    <property type="evidence" value="ECO:0007669"/>
    <property type="project" value="UniProtKB-KW"/>
</dbReference>
<dbReference type="InterPro" id="IPR036390">
    <property type="entry name" value="WH_DNA-bd_sf"/>
</dbReference>
<gene>
    <name evidence="4" type="ORF">SAMN05444955_10341</name>
</gene>
<dbReference type="PANTHER" id="PTHR34580">
    <property type="match status" value="1"/>
</dbReference>
<dbReference type="InterPro" id="IPR013196">
    <property type="entry name" value="HTH_11"/>
</dbReference>
<dbReference type="GO" id="GO:0003700">
    <property type="term" value="F:DNA-binding transcription factor activity"/>
    <property type="evidence" value="ECO:0007669"/>
    <property type="project" value="InterPro"/>
</dbReference>
<keyword evidence="4" id="KW-0238">DNA-binding</keyword>
<accession>A0A1H8C605</accession>
<dbReference type="InterPro" id="IPR001034">
    <property type="entry name" value="DeoR_HTH"/>
</dbReference>
<evidence type="ECO:0000256" key="1">
    <source>
        <dbReference type="ARBA" id="ARBA00023015"/>
    </source>
</evidence>
<evidence type="ECO:0000313" key="4">
    <source>
        <dbReference type="EMBL" id="SEM89527.1"/>
    </source>
</evidence>
<dbReference type="RefSeq" id="WP_089965544.1">
    <property type="nucleotide sequence ID" value="NZ_FOCQ01000003.1"/>
</dbReference>
<keyword evidence="1" id="KW-0805">Transcription regulation</keyword>
<dbReference type="SUPFAM" id="SSF46785">
    <property type="entry name" value="Winged helix' DNA-binding domain"/>
    <property type="match status" value="1"/>
</dbReference>
<dbReference type="Pfam" id="PF25583">
    <property type="entry name" value="WCX"/>
    <property type="match status" value="1"/>
</dbReference>
<keyword evidence="2" id="KW-0804">Transcription</keyword>
<dbReference type="Gene3D" id="1.10.10.10">
    <property type="entry name" value="Winged helix-like DNA-binding domain superfamily/Winged helix DNA-binding domain"/>
    <property type="match status" value="1"/>
</dbReference>
<feature type="domain" description="HTH deoR-type" evidence="3">
    <location>
        <begin position="2"/>
        <end position="57"/>
    </location>
</feature>